<comment type="cofactor">
    <cofactor evidence="8">
        <name>Mg(2+)</name>
        <dbReference type="ChEBI" id="CHEBI:18420"/>
    </cofactor>
</comment>
<keyword evidence="1 8" id="KW-0963">Cytoplasm</keyword>
<dbReference type="GO" id="GO:0005525">
    <property type="term" value="F:GTP binding"/>
    <property type="evidence" value="ECO:0007669"/>
    <property type="project" value="UniProtKB-UniRule"/>
</dbReference>
<dbReference type="GO" id="GO:0046872">
    <property type="term" value="F:metal ion binding"/>
    <property type="evidence" value="ECO:0007669"/>
    <property type="project" value="UniProtKB-KW"/>
</dbReference>
<evidence type="ECO:0000313" key="11">
    <source>
        <dbReference type="Proteomes" id="UP000447833"/>
    </source>
</evidence>
<comment type="domain">
    <text evidence="8">The N-terminal domain determines nucleotide recognition and specific binding, while the C-terminal domain determines the specific binding to the target protein.</text>
</comment>
<evidence type="ECO:0000256" key="3">
    <source>
        <dbReference type="ARBA" id="ARBA00022723"/>
    </source>
</evidence>
<dbReference type="GO" id="GO:0005737">
    <property type="term" value="C:cytoplasm"/>
    <property type="evidence" value="ECO:0007669"/>
    <property type="project" value="UniProtKB-SubCell"/>
</dbReference>
<dbReference type="InterPro" id="IPR013482">
    <property type="entry name" value="Molybde_CF_guanTrfase"/>
</dbReference>
<feature type="binding site" evidence="8">
    <location>
        <begin position="8"/>
        <end position="10"/>
    </location>
    <ligand>
        <name>GTP</name>
        <dbReference type="ChEBI" id="CHEBI:37565"/>
    </ligand>
</feature>
<dbReference type="AlphaFoldDB" id="A0A845EX56"/>
<keyword evidence="5 8" id="KW-0460">Magnesium</keyword>
<keyword evidence="4 8" id="KW-0547">Nucleotide-binding</keyword>
<evidence type="ECO:0000256" key="6">
    <source>
        <dbReference type="ARBA" id="ARBA00023134"/>
    </source>
</evidence>
<name>A0A845EX56_9BACL</name>
<comment type="caution">
    <text evidence="10">The sequence shown here is derived from an EMBL/GenBank/DDBJ whole genome shotgun (WGS) entry which is preliminary data.</text>
</comment>
<gene>
    <name evidence="8" type="primary">mobA</name>
    <name evidence="10" type="ORF">GLW07_06965</name>
</gene>
<dbReference type="PANTHER" id="PTHR19136">
    <property type="entry name" value="MOLYBDENUM COFACTOR GUANYLYLTRANSFERASE"/>
    <property type="match status" value="1"/>
</dbReference>
<dbReference type="GO" id="GO:0006777">
    <property type="term" value="P:Mo-molybdopterin cofactor biosynthetic process"/>
    <property type="evidence" value="ECO:0007669"/>
    <property type="project" value="UniProtKB-KW"/>
</dbReference>
<dbReference type="RefSeq" id="WP_160918780.1">
    <property type="nucleotide sequence ID" value="NZ_WMEY01000002.1"/>
</dbReference>
<feature type="domain" description="MobA-like NTP transferase" evidence="9">
    <location>
        <begin position="5"/>
        <end position="166"/>
    </location>
</feature>
<keyword evidence="2 8" id="KW-0808">Transferase</keyword>
<evidence type="ECO:0000259" key="9">
    <source>
        <dbReference type="Pfam" id="PF12804"/>
    </source>
</evidence>
<evidence type="ECO:0000256" key="2">
    <source>
        <dbReference type="ARBA" id="ARBA00022679"/>
    </source>
</evidence>
<evidence type="ECO:0000256" key="1">
    <source>
        <dbReference type="ARBA" id="ARBA00022490"/>
    </source>
</evidence>
<feature type="binding site" evidence="8">
    <location>
        <position position="101"/>
    </location>
    <ligand>
        <name>Mg(2+)</name>
        <dbReference type="ChEBI" id="CHEBI:18420"/>
    </ligand>
</feature>
<keyword evidence="7 8" id="KW-0501">Molybdenum cofactor biosynthesis</keyword>
<comment type="function">
    <text evidence="8">Transfers a GMP moiety from GTP to Mo-molybdopterin (Mo-MPT) cofactor (Moco or molybdenum cofactor) to form Mo-molybdopterin guanine dinucleotide (Mo-MGD) cofactor.</text>
</comment>
<proteinExistence type="inferred from homology"/>
<dbReference type="EC" id="2.7.7.77" evidence="8"/>
<feature type="binding site" evidence="8">
    <location>
        <position position="20"/>
    </location>
    <ligand>
        <name>GTP</name>
        <dbReference type="ChEBI" id="CHEBI:37565"/>
    </ligand>
</feature>
<feature type="binding site" evidence="8">
    <location>
        <position position="70"/>
    </location>
    <ligand>
        <name>GTP</name>
        <dbReference type="ChEBI" id="CHEBI:37565"/>
    </ligand>
</feature>
<dbReference type="CDD" id="cd02503">
    <property type="entry name" value="MobA"/>
    <property type="match status" value="1"/>
</dbReference>
<dbReference type="EMBL" id="WMEY01000002">
    <property type="protein sequence ID" value="MYL63093.1"/>
    <property type="molecule type" value="Genomic_DNA"/>
</dbReference>
<dbReference type="Proteomes" id="UP000447833">
    <property type="component" value="Unassembled WGS sequence"/>
</dbReference>
<dbReference type="Gene3D" id="3.90.550.10">
    <property type="entry name" value="Spore Coat Polysaccharide Biosynthesis Protein SpsA, Chain A"/>
    <property type="match status" value="1"/>
</dbReference>
<evidence type="ECO:0000256" key="5">
    <source>
        <dbReference type="ARBA" id="ARBA00022842"/>
    </source>
</evidence>
<feature type="binding site" evidence="8">
    <location>
        <position position="101"/>
    </location>
    <ligand>
        <name>GTP</name>
        <dbReference type="ChEBI" id="CHEBI:37565"/>
    </ligand>
</feature>
<evidence type="ECO:0000313" key="10">
    <source>
        <dbReference type="EMBL" id="MYL63093.1"/>
    </source>
</evidence>
<dbReference type="GO" id="GO:0061603">
    <property type="term" value="F:molybdenum cofactor guanylyltransferase activity"/>
    <property type="evidence" value="ECO:0007669"/>
    <property type="project" value="UniProtKB-EC"/>
</dbReference>
<dbReference type="SUPFAM" id="SSF53448">
    <property type="entry name" value="Nucleotide-diphospho-sugar transferases"/>
    <property type="match status" value="1"/>
</dbReference>
<dbReference type="PANTHER" id="PTHR19136:SF81">
    <property type="entry name" value="MOLYBDENUM COFACTOR GUANYLYLTRANSFERASE"/>
    <property type="match status" value="1"/>
</dbReference>
<evidence type="ECO:0000256" key="4">
    <source>
        <dbReference type="ARBA" id="ARBA00022741"/>
    </source>
</evidence>
<accession>A0A845EX56</accession>
<dbReference type="InterPro" id="IPR029044">
    <property type="entry name" value="Nucleotide-diphossugar_trans"/>
</dbReference>
<protein>
    <recommendedName>
        <fullName evidence="8">Probable molybdenum cofactor guanylyltransferase</fullName>
        <shortName evidence="8">MoCo guanylyltransferase</shortName>
        <ecNumber evidence="8">2.7.7.77</ecNumber>
    </recommendedName>
    <alternativeName>
        <fullName evidence="8">GTP:molybdopterin guanylyltransferase</fullName>
    </alternativeName>
    <alternativeName>
        <fullName evidence="8">Mo-MPT guanylyltransferase</fullName>
    </alternativeName>
    <alternativeName>
        <fullName evidence="8">Molybdopterin guanylyltransferase</fullName>
    </alternativeName>
    <alternativeName>
        <fullName evidence="8">Molybdopterin-guanine dinucleotide synthase</fullName>
        <shortName evidence="8">MGD synthase</shortName>
    </alternativeName>
</protein>
<comment type="subcellular location">
    <subcellularLocation>
        <location evidence="8">Cytoplasm</location>
    </subcellularLocation>
</comment>
<dbReference type="InterPro" id="IPR025877">
    <property type="entry name" value="MobA-like_NTP_Trfase"/>
</dbReference>
<comment type="catalytic activity">
    <reaction evidence="8">
        <text>Mo-molybdopterin + GTP + H(+) = Mo-molybdopterin guanine dinucleotide + diphosphate</text>
        <dbReference type="Rhea" id="RHEA:34243"/>
        <dbReference type="ChEBI" id="CHEBI:15378"/>
        <dbReference type="ChEBI" id="CHEBI:33019"/>
        <dbReference type="ChEBI" id="CHEBI:37565"/>
        <dbReference type="ChEBI" id="CHEBI:71302"/>
        <dbReference type="ChEBI" id="CHEBI:71310"/>
        <dbReference type="EC" id="2.7.7.77"/>
    </reaction>
</comment>
<reference evidence="10 11" key="1">
    <citation type="submission" date="2019-11" db="EMBL/GenBank/DDBJ databases">
        <title>Genome sequences of 17 halophilic strains isolated from different environments.</title>
        <authorList>
            <person name="Furrow R.E."/>
        </authorList>
    </citation>
    <scope>NUCLEOTIDE SEQUENCE [LARGE SCALE GENOMIC DNA]</scope>
    <source>
        <strain evidence="10 11">22506_14_FS</strain>
    </source>
</reference>
<dbReference type="HAMAP" id="MF_00316">
    <property type="entry name" value="MobA"/>
    <property type="match status" value="1"/>
</dbReference>
<sequence>MKITGLLLAGGESRRFGSPKAFATYCDKPFYQVVLNQLHPVVDEAMIVTKMHLLKQFNMQVTEDIRVIKDEEAFEGMGPLAGIYSGINQSNGDYYLTVACDMPFVTDGLFSLLIEEQLMHHDAMAIIPVSSGRRQPLCALYHSSCQPVIEELLISGKRRMNDLLQSIDVHFVEVENRERQFLNVNTREEFKLVQREID</sequence>
<keyword evidence="3 8" id="KW-0479">Metal-binding</keyword>
<dbReference type="Pfam" id="PF12804">
    <property type="entry name" value="NTP_transf_3"/>
    <property type="match status" value="1"/>
</dbReference>
<comment type="similarity">
    <text evidence="8">Belongs to the MobA family.</text>
</comment>
<organism evidence="10 11">
    <name type="scientific">Guptibacillus hwajinpoensis</name>
    <dbReference type="NCBI Taxonomy" id="208199"/>
    <lineage>
        <taxon>Bacteria</taxon>
        <taxon>Bacillati</taxon>
        <taxon>Bacillota</taxon>
        <taxon>Bacilli</taxon>
        <taxon>Bacillales</taxon>
        <taxon>Guptibacillaceae</taxon>
        <taxon>Guptibacillus</taxon>
    </lineage>
</organism>
<comment type="caution">
    <text evidence="8">Lacks conserved residue(s) required for the propagation of feature annotation.</text>
</comment>
<evidence type="ECO:0000256" key="7">
    <source>
        <dbReference type="ARBA" id="ARBA00023150"/>
    </source>
</evidence>
<evidence type="ECO:0000256" key="8">
    <source>
        <dbReference type="HAMAP-Rule" id="MF_00316"/>
    </source>
</evidence>
<keyword evidence="6 8" id="KW-0342">GTP-binding</keyword>